<keyword evidence="3" id="KW-1185">Reference proteome</keyword>
<reference evidence="2 3" key="1">
    <citation type="submission" date="2018-06" db="EMBL/GenBank/DDBJ databases">
        <title>Genomic Encyclopedia of Archaeal and Bacterial Type Strains, Phase II (KMG-II): from individual species to whole genera.</title>
        <authorList>
            <person name="Goeker M."/>
        </authorList>
    </citation>
    <scope>NUCLEOTIDE SEQUENCE [LARGE SCALE GENOMIC DNA]</scope>
    <source>
        <strain evidence="2 3">DSM 21851</strain>
    </source>
</reference>
<dbReference type="InterPro" id="IPR047650">
    <property type="entry name" value="Transpos_IS110"/>
</dbReference>
<accession>A0A327WGC7</accession>
<gene>
    <name evidence="2" type="ORF">LX87_05583</name>
</gene>
<feature type="domain" description="Transposase IS116/IS110/IS902 C-terminal" evidence="1">
    <location>
        <begin position="31"/>
        <end position="119"/>
    </location>
</feature>
<dbReference type="Pfam" id="PF02371">
    <property type="entry name" value="Transposase_20"/>
    <property type="match status" value="1"/>
</dbReference>
<comment type="caution">
    <text evidence="2">The sequence shown here is derived from an EMBL/GenBank/DDBJ whole genome shotgun (WGS) entry which is preliminary data.</text>
</comment>
<dbReference type="PANTHER" id="PTHR33055:SF3">
    <property type="entry name" value="PUTATIVE TRANSPOSASE FOR IS117-RELATED"/>
    <property type="match status" value="1"/>
</dbReference>
<evidence type="ECO:0000259" key="1">
    <source>
        <dbReference type="Pfam" id="PF02371"/>
    </source>
</evidence>
<dbReference type="GO" id="GO:0006313">
    <property type="term" value="P:DNA transposition"/>
    <property type="evidence" value="ECO:0007669"/>
    <property type="project" value="InterPro"/>
</dbReference>
<proteinExistence type="predicted"/>
<evidence type="ECO:0000313" key="2">
    <source>
        <dbReference type="EMBL" id="RAJ90017.1"/>
    </source>
</evidence>
<organism evidence="2 3">
    <name type="scientific">Larkinella arboricola</name>
    <dbReference type="NCBI Taxonomy" id="643671"/>
    <lineage>
        <taxon>Bacteria</taxon>
        <taxon>Pseudomonadati</taxon>
        <taxon>Bacteroidota</taxon>
        <taxon>Cytophagia</taxon>
        <taxon>Cytophagales</taxon>
        <taxon>Spirosomataceae</taxon>
        <taxon>Larkinella</taxon>
    </lineage>
</organism>
<dbReference type="PANTHER" id="PTHR33055">
    <property type="entry name" value="TRANSPOSASE FOR INSERTION SEQUENCE ELEMENT IS1111A"/>
    <property type="match status" value="1"/>
</dbReference>
<protein>
    <submittedName>
        <fullName evidence="2">Transposase IS116/IS110/IS902 family protein</fullName>
    </submittedName>
</protein>
<dbReference type="InterPro" id="IPR003346">
    <property type="entry name" value="Transposase_20"/>
</dbReference>
<dbReference type="GO" id="GO:0004803">
    <property type="term" value="F:transposase activity"/>
    <property type="evidence" value="ECO:0007669"/>
    <property type="project" value="InterPro"/>
</dbReference>
<dbReference type="RefSeq" id="WP_229310863.1">
    <property type="nucleotide sequence ID" value="NZ_QLMC01000017.1"/>
</dbReference>
<dbReference type="Proteomes" id="UP000248790">
    <property type="component" value="Unassembled WGS sequence"/>
</dbReference>
<dbReference type="GO" id="GO:0003677">
    <property type="term" value="F:DNA binding"/>
    <property type="evidence" value="ECO:0007669"/>
    <property type="project" value="InterPro"/>
</dbReference>
<dbReference type="EMBL" id="QLMC01000017">
    <property type="protein sequence ID" value="RAJ90017.1"/>
    <property type="molecule type" value="Genomic_DNA"/>
</dbReference>
<name>A0A327WGC7_LARAB</name>
<dbReference type="AlphaFoldDB" id="A0A327WGC7"/>
<sequence length="172" mass="18972">MIDSFERAIIDLQQEVCQLCEAEYHEQYQGLLSIKGISHKVATALLEATNGFQAFQSAKAVAKFIGLAPTTFQSGKMSTHRGICRTGDSHLRGLLYVASCGAARRSAIRCNRACREFYQRLKAAGKPSKLALIAVANNGAARRLLRQAFALVRFGENFNDNYQPKFRAAPCI</sequence>
<evidence type="ECO:0000313" key="3">
    <source>
        <dbReference type="Proteomes" id="UP000248790"/>
    </source>
</evidence>